<proteinExistence type="predicted"/>
<accession>M7Z3G9</accession>
<name>M7Z3G9_TRIUA</name>
<protein>
    <submittedName>
        <fullName evidence="1">Uncharacterized protein</fullName>
    </submittedName>
</protein>
<dbReference type="EMBL" id="KD267735">
    <property type="protein sequence ID" value="EMS46925.1"/>
    <property type="molecule type" value="Genomic_DNA"/>
</dbReference>
<gene>
    <name evidence="1" type="ORF">TRIUR3_22911</name>
    <name evidence="2" type="ORF">TRIUR3_24801</name>
</gene>
<dbReference type="AlphaFoldDB" id="M7Z3G9"/>
<reference evidence="1" key="1">
    <citation type="journal article" date="2013" name="Nature">
        <title>Draft genome of the wheat A-genome progenitor Triticum urartu.</title>
        <authorList>
            <person name="Ling H.Q."/>
            <person name="Zhao S."/>
            <person name="Liu D."/>
            <person name="Wang J."/>
            <person name="Sun H."/>
            <person name="Zhang C."/>
            <person name="Fan H."/>
            <person name="Li D."/>
            <person name="Dong L."/>
            <person name="Tao Y."/>
            <person name="Gao C."/>
            <person name="Wu H."/>
            <person name="Li Y."/>
            <person name="Cui Y."/>
            <person name="Guo X."/>
            <person name="Zheng S."/>
            <person name="Wang B."/>
            <person name="Yu K."/>
            <person name="Liang Q."/>
            <person name="Yang W."/>
            <person name="Lou X."/>
            <person name="Chen J."/>
            <person name="Feng M."/>
            <person name="Jian J."/>
            <person name="Zhang X."/>
            <person name="Luo G."/>
            <person name="Jiang Y."/>
            <person name="Liu J."/>
            <person name="Wang Z."/>
            <person name="Sha Y."/>
            <person name="Zhang B."/>
            <person name="Wu H."/>
            <person name="Tang D."/>
            <person name="Shen Q."/>
            <person name="Xue P."/>
            <person name="Zou S."/>
            <person name="Wang X."/>
            <person name="Liu X."/>
            <person name="Wang F."/>
            <person name="Yang Y."/>
            <person name="An X."/>
            <person name="Dong Z."/>
            <person name="Zhang K."/>
            <person name="Zhang X."/>
            <person name="Luo M.C."/>
            <person name="Dvorak J."/>
            <person name="Tong Y."/>
            <person name="Wang J."/>
            <person name="Yang H."/>
            <person name="Li Z."/>
            <person name="Wang D."/>
            <person name="Zhang A."/>
            <person name="Wang J."/>
        </authorList>
    </citation>
    <scope>NUCLEOTIDE SEQUENCE</scope>
</reference>
<organism evidence="1">
    <name type="scientific">Triticum urartu</name>
    <name type="common">Red wild einkorn</name>
    <name type="synonym">Crithodium urartu</name>
    <dbReference type="NCBI Taxonomy" id="4572"/>
    <lineage>
        <taxon>Eukaryota</taxon>
        <taxon>Viridiplantae</taxon>
        <taxon>Streptophyta</taxon>
        <taxon>Embryophyta</taxon>
        <taxon>Tracheophyta</taxon>
        <taxon>Spermatophyta</taxon>
        <taxon>Magnoliopsida</taxon>
        <taxon>Liliopsida</taxon>
        <taxon>Poales</taxon>
        <taxon>Poaceae</taxon>
        <taxon>BOP clade</taxon>
        <taxon>Pooideae</taxon>
        <taxon>Triticodae</taxon>
        <taxon>Triticeae</taxon>
        <taxon>Triticinae</taxon>
        <taxon>Triticum</taxon>
    </lineage>
</organism>
<evidence type="ECO:0000313" key="1">
    <source>
        <dbReference type="EMBL" id="EMS46925.1"/>
    </source>
</evidence>
<evidence type="ECO:0000313" key="2">
    <source>
        <dbReference type="EMBL" id="EMS57523.1"/>
    </source>
</evidence>
<dbReference type="EMBL" id="KD143675">
    <property type="protein sequence ID" value="EMS57523.1"/>
    <property type="molecule type" value="Genomic_DNA"/>
</dbReference>
<sequence length="204" mass="21945">MGNCQLKDLNLFGRHQLAVRGRRGMLTPCSMLLQTWSPGAHGSVAPRAPLEEPPPCAWPPWSWSASCPTPLVCSGGGFLLAAMMPEAGRYTHKKDDGICNSKCCCKDISVVVIVCMQLTRTTSAATSPTRARWQRRPRSSPPLMARACATWMVAAKANASEDVVLEFIGGFIPFDNARATTSGGWLCEGCGGGRRTLKAYGTEL</sequence>
<dbReference type="OMA" id="CCCKDIS"/>